<proteinExistence type="predicted"/>
<dbReference type="Proteomes" id="UP001186974">
    <property type="component" value="Unassembled WGS sequence"/>
</dbReference>
<accession>A0ACC3CVU1</accession>
<comment type="caution">
    <text evidence="1">The sequence shown here is derived from an EMBL/GenBank/DDBJ whole genome shotgun (WGS) entry which is preliminary data.</text>
</comment>
<evidence type="ECO:0000313" key="1">
    <source>
        <dbReference type="EMBL" id="KAK3045228.1"/>
    </source>
</evidence>
<keyword evidence="2" id="KW-1185">Reference proteome</keyword>
<protein>
    <submittedName>
        <fullName evidence="1">Uncharacterized protein</fullName>
    </submittedName>
</protein>
<gene>
    <name evidence="1" type="ORF">LTS18_014276</name>
</gene>
<name>A0ACC3CVU1_9PEZI</name>
<evidence type="ECO:0000313" key="2">
    <source>
        <dbReference type="Proteomes" id="UP001186974"/>
    </source>
</evidence>
<reference evidence="1" key="1">
    <citation type="submission" date="2024-09" db="EMBL/GenBank/DDBJ databases">
        <title>Black Yeasts Isolated from many extreme environments.</title>
        <authorList>
            <person name="Coleine C."/>
            <person name="Stajich J.E."/>
            <person name="Selbmann L."/>
        </authorList>
    </citation>
    <scope>NUCLEOTIDE SEQUENCE</scope>
    <source>
        <strain evidence="1">CCFEE 5737</strain>
    </source>
</reference>
<organism evidence="1 2">
    <name type="scientific">Coniosporium uncinatum</name>
    <dbReference type="NCBI Taxonomy" id="93489"/>
    <lineage>
        <taxon>Eukaryota</taxon>
        <taxon>Fungi</taxon>
        <taxon>Dikarya</taxon>
        <taxon>Ascomycota</taxon>
        <taxon>Pezizomycotina</taxon>
        <taxon>Dothideomycetes</taxon>
        <taxon>Dothideomycetes incertae sedis</taxon>
        <taxon>Coniosporium</taxon>
    </lineage>
</organism>
<dbReference type="EMBL" id="JAWDJW010010867">
    <property type="protein sequence ID" value="KAK3045228.1"/>
    <property type="molecule type" value="Genomic_DNA"/>
</dbReference>
<sequence length="193" mass="21801">MAKKCVYLRYYTWIVQTDSRSIPEPTRRSSRISAKAGPASPARAKKAPRKVGRPKKATSTTSTKGKSALAIKKSTSPAKTKLYVTFDVDEELERLVDQELENEGQDFGNEWDGFENIDDAVQHGGKHHHHPRVHVPVNQAHEDKHDHWFRADASNSPASAIQPNFKRIEFPKHSLQTLRDLSSPQQTADNQRV</sequence>
<feature type="non-terminal residue" evidence="1">
    <location>
        <position position="193"/>
    </location>
</feature>